<gene>
    <name evidence="2" type="ORF">LNINA_LOCUS1718</name>
</gene>
<comment type="caution">
    <text evidence="2">The sequence shown here is derived from an EMBL/GenBank/DDBJ whole genome shotgun (WGS) entry which is preliminary data.</text>
</comment>
<evidence type="ECO:0000256" key="1">
    <source>
        <dbReference type="SAM" id="MobiDB-lite"/>
    </source>
</evidence>
<feature type="compositionally biased region" description="Basic and acidic residues" evidence="1">
    <location>
        <begin position="46"/>
        <end position="55"/>
    </location>
</feature>
<name>A0AAV1IXX7_9NEOP</name>
<protein>
    <submittedName>
        <fullName evidence="2">Uncharacterized protein</fullName>
    </submittedName>
</protein>
<evidence type="ECO:0000313" key="3">
    <source>
        <dbReference type="Proteomes" id="UP001497472"/>
    </source>
</evidence>
<organism evidence="2 3">
    <name type="scientific">Leptosia nina</name>
    <dbReference type="NCBI Taxonomy" id="320188"/>
    <lineage>
        <taxon>Eukaryota</taxon>
        <taxon>Metazoa</taxon>
        <taxon>Ecdysozoa</taxon>
        <taxon>Arthropoda</taxon>
        <taxon>Hexapoda</taxon>
        <taxon>Insecta</taxon>
        <taxon>Pterygota</taxon>
        <taxon>Neoptera</taxon>
        <taxon>Endopterygota</taxon>
        <taxon>Lepidoptera</taxon>
        <taxon>Glossata</taxon>
        <taxon>Ditrysia</taxon>
        <taxon>Papilionoidea</taxon>
        <taxon>Pieridae</taxon>
        <taxon>Pierinae</taxon>
        <taxon>Leptosia</taxon>
    </lineage>
</organism>
<proteinExistence type="predicted"/>
<dbReference type="EMBL" id="CAVLEF010000002">
    <property type="protein sequence ID" value="CAK1541762.1"/>
    <property type="molecule type" value="Genomic_DNA"/>
</dbReference>
<feature type="region of interest" description="Disordered" evidence="1">
    <location>
        <begin position="35"/>
        <end position="56"/>
    </location>
</feature>
<dbReference type="Proteomes" id="UP001497472">
    <property type="component" value="Unassembled WGS sequence"/>
</dbReference>
<sequence length="100" mass="10964">MIYAQKSEPISASIGTVKTVINSYRTVMLIRHANSKNQQANKNTGSKKEKGDGGRHGQLWATGWIGPFGTMRGMLSSSPGMDDRGFCGLETIFLRPITKF</sequence>
<evidence type="ECO:0000313" key="2">
    <source>
        <dbReference type="EMBL" id="CAK1541762.1"/>
    </source>
</evidence>
<reference evidence="2 3" key="1">
    <citation type="submission" date="2023-11" db="EMBL/GenBank/DDBJ databases">
        <authorList>
            <person name="Okamura Y."/>
        </authorList>
    </citation>
    <scope>NUCLEOTIDE SEQUENCE [LARGE SCALE GENOMIC DNA]</scope>
</reference>
<dbReference type="AlphaFoldDB" id="A0AAV1IXX7"/>
<keyword evidence="3" id="KW-1185">Reference proteome</keyword>
<feature type="compositionally biased region" description="Polar residues" evidence="1">
    <location>
        <begin position="35"/>
        <end position="44"/>
    </location>
</feature>
<accession>A0AAV1IXX7</accession>